<dbReference type="STRING" id="880526.GCA_000427365_01263"/>
<proteinExistence type="predicted"/>
<gene>
    <name evidence="2" type="ORF">NCTC11190_00179</name>
</gene>
<reference evidence="2 3" key="1">
    <citation type="submission" date="2018-06" db="EMBL/GenBank/DDBJ databases">
        <authorList>
            <consortium name="Pathogen Informatics"/>
            <person name="Doyle S."/>
        </authorList>
    </citation>
    <scope>NUCLEOTIDE SEQUENCE [LARGE SCALE GENOMIC DNA]</scope>
    <source>
        <strain evidence="2 3">NCTC11190</strain>
    </source>
</reference>
<evidence type="ECO:0000313" key="2">
    <source>
        <dbReference type="EMBL" id="SUE32986.1"/>
    </source>
</evidence>
<dbReference type="Gene3D" id="3.30.750.44">
    <property type="match status" value="1"/>
</dbReference>
<keyword evidence="3" id="KW-1185">Reference proteome</keyword>
<dbReference type="GO" id="GO:0006508">
    <property type="term" value="P:proteolysis"/>
    <property type="evidence" value="ECO:0007669"/>
    <property type="project" value="InterPro"/>
</dbReference>
<dbReference type="InterPro" id="IPR005151">
    <property type="entry name" value="Tail-specific_protease"/>
</dbReference>
<dbReference type="Proteomes" id="UP000255233">
    <property type="component" value="Unassembled WGS sequence"/>
</dbReference>
<dbReference type="InterPro" id="IPR029045">
    <property type="entry name" value="ClpP/crotonase-like_dom_sf"/>
</dbReference>
<organism evidence="2 3">
    <name type="scientific">Rikenella microfusus</name>
    <dbReference type="NCBI Taxonomy" id="28139"/>
    <lineage>
        <taxon>Bacteria</taxon>
        <taxon>Pseudomonadati</taxon>
        <taxon>Bacteroidota</taxon>
        <taxon>Bacteroidia</taxon>
        <taxon>Bacteroidales</taxon>
        <taxon>Rikenellaceae</taxon>
        <taxon>Rikenella</taxon>
    </lineage>
</organism>
<dbReference type="RefSeq" id="WP_037291643.1">
    <property type="nucleotide sequence ID" value="NZ_UGVL01000001.1"/>
</dbReference>
<dbReference type="SUPFAM" id="SSF52096">
    <property type="entry name" value="ClpP/crotonase"/>
    <property type="match status" value="1"/>
</dbReference>
<dbReference type="AlphaFoldDB" id="A0A379MND9"/>
<protein>
    <submittedName>
        <fullName evidence="2">Peptidase family S41</fullName>
    </submittedName>
</protein>
<accession>A0A379MND9</accession>
<evidence type="ECO:0000259" key="1">
    <source>
        <dbReference type="Pfam" id="PF03572"/>
    </source>
</evidence>
<name>A0A379MND9_9BACT</name>
<dbReference type="EMBL" id="UGVL01000001">
    <property type="protein sequence ID" value="SUE32986.1"/>
    <property type="molecule type" value="Genomic_DNA"/>
</dbReference>
<dbReference type="OrthoDB" id="6397760at2"/>
<sequence>MKTRWLKTTALAVGFAAVCLTSVARHRFTAEQKEQDFEYLCKTLKENYPYFGVLQRQTGRDWLANHDRYLQMIRETTDDKSFVTAVQAIMHEIGCGHAYVIAPHMFDRMSGLYHQAAVTPGKENKIYRRWAAVYDRARPYYDYFKELYGIEPAGEEQSAANGDSGYDPSGNVSLAMLGDGKIGVLTINSFGNPSADSAWLMTCLDSVQGCEHLIIDLRKNSGGNDQYWTENIMPRLISRTYKWNGPSVVRRGSVSGTWYEKRFRSFKKVVSLPNLPAEVTSEDFAVIMDKRVVRPQGRSGFRGKVWLFVGPRVFSSSESFTAFTKATGWATIAGTRTGGDGIGSDPIPMMLPGSGLLVNFPAWGGLNPDGSFNFETRTTPDVAITAASNAEALANLVHYIDPTVEVPVTAGPHVVGVGPFENGAQDVDPAVTEIRFRFSEPMHGFSFGYGPLGPEAFPEIVRAGSGYSEDGLELTLAVKLKPETEYQIQVLEGLKLRNKKGVSVEGYQLSFKTRK</sequence>
<dbReference type="Pfam" id="PF03572">
    <property type="entry name" value="Peptidase_S41"/>
    <property type="match status" value="1"/>
</dbReference>
<dbReference type="GO" id="GO:0008236">
    <property type="term" value="F:serine-type peptidase activity"/>
    <property type="evidence" value="ECO:0007669"/>
    <property type="project" value="InterPro"/>
</dbReference>
<evidence type="ECO:0000313" key="3">
    <source>
        <dbReference type="Proteomes" id="UP000255233"/>
    </source>
</evidence>
<feature type="domain" description="Tail specific protease" evidence="1">
    <location>
        <begin position="181"/>
        <end position="383"/>
    </location>
</feature>
<dbReference type="Gene3D" id="3.90.226.10">
    <property type="entry name" value="2-enoyl-CoA Hydratase, Chain A, domain 1"/>
    <property type="match status" value="1"/>
</dbReference>